<gene>
    <name evidence="1" type="ORF">HO173_009044</name>
</gene>
<evidence type="ECO:0000313" key="1">
    <source>
        <dbReference type="EMBL" id="KAF6232829.1"/>
    </source>
</evidence>
<name>A0A8H6FQG3_9LECA</name>
<reference evidence="1 2" key="1">
    <citation type="journal article" date="2020" name="Genomics">
        <title>Complete, high-quality genomes from long-read metagenomic sequencing of two wolf lichen thalli reveals enigmatic genome architecture.</title>
        <authorList>
            <person name="McKenzie S.K."/>
            <person name="Walston R.F."/>
            <person name="Allen J.L."/>
        </authorList>
    </citation>
    <scope>NUCLEOTIDE SEQUENCE [LARGE SCALE GENOMIC DNA]</scope>
    <source>
        <strain evidence="1">WasteWater2</strain>
    </source>
</reference>
<dbReference type="RefSeq" id="XP_037162255.1">
    <property type="nucleotide sequence ID" value="XM_037310939.1"/>
</dbReference>
<organism evidence="1 2">
    <name type="scientific">Letharia columbiana</name>
    <dbReference type="NCBI Taxonomy" id="112416"/>
    <lineage>
        <taxon>Eukaryota</taxon>
        <taxon>Fungi</taxon>
        <taxon>Dikarya</taxon>
        <taxon>Ascomycota</taxon>
        <taxon>Pezizomycotina</taxon>
        <taxon>Lecanoromycetes</taxon>
        <taxon>OSLEUM clade</taxon>
        <taxon>Lecanoromycetidae</taxon>
        <taxon>Lecanorales</taxon>
        <taxon>Lecanorineae</taxon>
        <taxon>Parmeliaceae</taxon>
        <taxon>Letharia</taxon>
    </lineage>
</organism>
<proteinExistence type="predicted"/>
<evidence type="ECO:0000313" key="2">
    <source>
        <dbReference type="Proteomes" id="UP000578531"/>
    </source>
</evidence>
<dbReference type="AlphaFoldDB" id="A0A8H6FQG3"/>
<protein>
    <submittedName>
        <fullName evidence="1">Uncharacterized protein</fullName>
    </submittedName>
</protein>
<keyword evidence="2" id="KW-1185">Reference proteome</keyword>
<accession>A0A8H6FQG3</accession>
<dbReference type="EMBL" id="JACCJC010000045">
    <property type="protein sequence ID" value="KAF6232829.1"/>
    <property type="molecule type" value="Genomic_DNA"/>
</dbReference>
<sequence>MQSCRRTSTLQDPSKYSTYLRDDHAHRKSAGRGYASFFAQCPGFEESGTTNKVETGFAFTIRRSIKRMMKKGKSVLHMLQIPNGPATAYTLPCLADPLGASLDSTGQDPERRRTIAIPPRTTTTELQHYLT</sequence>
<comment type="caution">
    <text evidence="1">The sequence shown here is derived from an EMBL/GenBank/DDBJ whole genome shotgun (WGS) entry which is preliminary data.</text>
</comment>
<dbReference type="GeneID" id="59290698"/>
<dbReference type="Proteomes" id="UP000578531">
    <property type="component" value="Unassembled WGS sequence"/>
</dbReference>